<gene>
    <name evidence="3" type="ORF">HNQ61_003364</name>
</gene>
<dbReference type="SUPFAM" id="SSF109604">
    <property type="entry name" value="HD-domain/PDEase-like"/>
    <property type="match status" value="1"/>
</dbReference>
<name>A0A841H0V8_9BACT</name>
<evidence type="ECO:0000259" key="2">
    <source>
        <dbReference type="PROSITE" id="PS51832"/>
    </source>
</evidence>
<evidence type="ECO:0000313" key="3">
    <source>
        <dbReference type="EMBL" id="MBB6071725.1"/>
    </source>
</evidence>
<dbReference type="AlphaFoldDB" id="A0A841H0V8"/>
<keyword evidence="4" id="KW-1185">Reference proteome</keyword>
<reference evidence="3 4" key="1">
    <citation type="submission" date="2020-08" db="EMBL/GenBank/DDBJ databases">
        <title>Genomic Encyclopedia of Type Strains, Phase IV (KMG-IV): sequencing the most valuable type-strain genomes for metagenomic binning, comparative biology and taxonomic classification.</title>
        <authorList>
            <person name="Goeker M."/>
        </authorList>
    </citation>
    <scope>NUCLEOTIDE SEQUENCE [LARGE SCALE GENOMIC DNA]</scope>
    <source>
        <strain evidence="3 4">DSM 29007</strain>
    </source>
</reference>
<dbReference type="InterPro" id="IPR003018">
    <property type="entry name" value="GAF"/>
</dbReference>
<dbReference type="Gene3D" id="3.30.450.40">
    <property type="match status" value="1"/>
</dbReference>
<dbReference type="InterPro" id="IPR052020">
    <property type="entry name" value="Cyclic_di-GMP/3'3'-cGAMP_PDE"/>
</dbReference>
<dbReference type="SMART" id="SM00065">
    <property type="entry name" value="GAF"/>
    <property type="match status" value="1"/>
</dbReference>
<dbReference type="InterPro" id="IPR037522">
    <property type="entry name" value="HD_GYP_dom"/>
</dbReference>
<dbReference type="Pfam" id="PF13185">
    <property type="entry name" value="GAF_2"/>
    <property type="match status" value="1"/>
</dbReference>
<dbReference type="Gene3D" id="1.10.3210.10">
    <property type="entry name" value="Hypothetical protein af1432"/>
    <property type="match status" value="1"/>
</dbReference>
<dbReference type="InterPro" id="IPR003607">
    <property type="entry name" value="HD/PDEase_dom"/>
</dbReference>
<proteinExistence type="predicted"/>
<evidence type="ECO:0000256" key="1">
    <source>
        <dbReference type="SAM" id="Coils"/>
    </source>
</evidence>
<feature type="domain" description="HD-GYP" evidence="2">
    <location>
        <begin position="218"/>
        <end position="413"/>
    </location>
</feature>
<dbReference type="InterPro" id="IPR029016">
    <property type="entry name" value="GAF-like_dom_sf"/>
</dbReference>
<sequence>MSDLQSLPLGYGPADDLVMRDLAHAADAYRAARAEWSARAERAESEAATQRAIAERQRRRAECLEQSLREIHGALFGGDVYRLILQACLTITDAERGAYITAGAAGEPLRVRASLGMQQDGLQPSPFLEALARRVLDGGETLVCNAEGGVAGLPEPGPGEDFRGFVAAPVLLMADLSGVVIAADRRSGEFDKEDVDSLISVGSQAEVAVRNRRLERELQHAYLSTVSMLADAVEAKDPSTHGHCEMASRYARMVAERMGMSPYDLAIVCYSALLHDVGKIGVSDGVLNKPGPLLPEEVQLVRAHVRVGHDLLRGVPALGTVADVVLHHHEWYDGTGYPDGLHGEQIHLAARIVSAVDAYCAMVARRSYKEAYTEDVARAELRRCAGTQFDPAVVEVLLQVLDDPRATDSDDDYDAECGLLPEFVLLTGGAPALG</sequence>
<protein>
    <submittedName>
        <fullName evidence="3">HD-GYP domain-containing protein (C-di-GMP phosphodiesterase class II)</fullName>
    </submittedName>
</protein>
<dbReference type="PANTHER" id="PTHR45228">
    <property type="entry name" value="CYCLIC DI-GMP PHOSPHODIESTERASE TM_0186-RELATED"/>
    <property type="match status" value="1"/>
</dbReference>
<dbReference type="Pfam" id="PF13487">
    <property type="entry name" value="HD_5"/>
    <property type="match status" value="1"/>
</dbReference>
<dbReference type="CDD" id="cd00077">
    <property type="entry name" value="HDc"/>
    <property type="match status" value="1"/>
</dbReference>
<dbReference type="RefSeq" id="WP_170032447.1">
    <property type="nucleotide sequence ID" value="NZ_JABDTL010000001.1"/>
</dbReference>
<dbReference type="EMBL" id="JACHIA010000010">
    <property type="protein sequence ID" value="MBB6071725.1"/>
    <property type="molecule type" value="Genomic_DNA"/>
</dbReference>
<dbReference type="SUPFAM" id="SSF55781">
    <property type="entry name" value="GAF domain-like"/>
    <property type="match status" value="1"/>
</dbReference>
<comment type="caution">
    <text evidence="3">The sequence shown here is derived from an EMBL/GenBank/DDBJ whole genome shotgun (WGS) entry which is preliminary data.</text>
</comment>
<evidence type="ECO:0000313" key="4">
    <source>
        <dbReference type="Proteomes" id="UP000582837"/>
    </source>
</evidence>
<dbReference type="SMART" id="SM00471">
    <property type="entry name" value="HDc"/>
    <property type="match status" value="1"/>
</dbReference>
<dbReference type="PROSITE" id="PS51832">
    <property type="entry name" value="HD_GYP"/>
    <property type="match status" value="1"/>
</dbReference>
<dbReference type="Proteomes" id="UP000582837">
    <property type="component" value="Unassembled WGS sequence"/>
</dbReference>
<accession>A0A841H0V8</accession>
<organism evidence="3 4">
    <name type="scientific">Longimicrobium terrae</name>
    <dbReference type="NCBI Taxonomy" id="1639882"/>
    <lineage>
        <taxon>Bacteria</taxon>
        <taxon>Pseudomonadati</taxon>
        <taxon>Gemmatimonadota</taxon>
        <taxon>Longimicrobiia</taxon>
        <taxon>Longimicrobiales</taxon>
        <taxon>Longimicrobiaceae</taxon>
        <taxon>Longimicrobium</taxon>
    </lineage>
</organism>
<keyword evidence="1" id="KW-0175">Coiled coil</keyword>
<feature type="coiled-coil region" evidence="1">
    <location>
        <begin position="26"/>
        <end position="60"/>
    </location>
</feature>
<dbReference type="PANTHER" id="PTHR45228:SF4">
    <property type="entry name" value="LIPOPROTEIN"/>
    <property type="match status" value="1"/>
</dbReference>